<feature type="binding site" evidence="7">
    <location>
        <begin position="210"/>
        <end position="213"/>
    </location>
    <ligand>
        <name>GTP</name>
        <dbReference type="ChEBI" id="CHEBI:37565"/>
    </ligand>
</feature>
<evidence type="ECO:0000313" key="10">
    <source>
        <dbReference type="EMBL" id="KKR42423.1"/>
    </source>
</evidence>
<dbReference type="InterPro" id="IPR027417">
    <property type="entry name" value="P-loop_NTPase"/>
</dbReference>
<dbReference type="PROSITE" id="PS51883">
    <property type="entry name" value="OBG"/>
    <property type="match status" value="1"/>
</dbReference>
<feature type="binding site" evidence="7">
    <location>
        <begin position="298"/>
        <end position="300"/>
    </location>
    <ligand>
        <name>GTP</name>
        <dbReference type="ChEBI" id="CHEBI:37565"/>
    </ligand>
</feature>
<dbReference type="PANTHER" id="PTHR11702:SF31">
    <property type="entry name" value="MITOCHONDRIAL RIBOSOME-ASSOCIATED GTPASE 2"/>
    <property type="match status" value="1"/>
</dbReference>
<evidence type="ECO:0000256" key="3">
    <source>
        <dbReference type="ARBA" id="ARBA00022741"/>
    </source>
</evidence>
<dbReference type="GO" id="GO:0005737">
    <property type="term" value="C:cytoplasm"/>
    <property type="evidence" value="ECO:0007669"/>
    <property type="project" value="UniProtKB-SubCell"/>
</dbReference>
<dbReference type="CDD" id="cd01898">
    <property type="entry name" value="Obg"/>
    <property type="match status" value="1"/>
</dbReference>
<proteinExistence type="inferred from homology"/>
<protein>
    <recommendedName>
        <fullName evidence="7">GTPase Obg</fullName>
        <ecNumber evidence="7">3.6.5.-</ecNumber>
    </recommendedName>
    <alternativeName>
        <fullName evidence="7">GTP-binding protein Obg</fullName>
    </alternativeName>
</protein>
<dbReference type="NCBIfam" id="NF008956">
    <property type="entry name" value="PRK12299.1"/>
    <property type="match status" value="1"/>
</dbReference>
<dbReference type="InterPro" id="IPR045086">
    <property type="entry name" value="OBG_GTPase"/>
</dbReference>
<dbReference type="SUPFAM" id="SSF82051">
    <property type="entry name" value="Obg GTP-binding protein N-terminal domain"/>
    <property type="match status" value="1"/>
</dbReference>
<keyword evidence="6 7" id="KW-0342">GTP-binding</keyword>
<dbReference type="PRINTS" id="PR00326">
    <property type="entry name" value="GTP1OBG"/>
</dbReference>
<dbReference type="InterPro" id="IPR006074">
    <property type="entry name" value="GTP1-OBG_CS"/>
</dbReference>
<keyword evidence="7" id="KW-0479">Metal-binding</keyword>
<accession>A0A0G0QQJ6</accession>
<comment type="subunit">
    <text evidence="7">Monomer.</text>
</comment>
<dbReference type="PROSITE" id="PS00905">
    <property type="entry name" value="GTP1_OBG"/>
    <property type="match status" value="1"/>
</dbReference>
<dbReference type="EC" id="3.6.5.-" evidence="7"/>
<feature type="binding site" evidence="7">
    <location>
        <begin position="277"/>
        <end position="280"/>
    </location>
    <ligand>
        <name>GTP</name>
        <dbReference type="ChEBI" id="CHEBI:37565"/>
    </ligand>
</feature>
<keyword evidence="5 7" id="KW-0460">Magnesium</keyword>
<comment type="cofactor">
    <cofactor evidence="7">
        <name>Mg(2+)</name>
        <dbReference type="ChEBI" id="CHEBI:18420"/>
    </cofactor>
</comment>
<evidence type="ECO:0000256" key="7">
    <source>
        <dbReference type="HAMAP-Rule" id="MF_01454"/>
    </source>
</evidence>
<evidence type="ECO:0000256" key="2">
    <source>
        <dbReference type="ARBA" id="ARBA00022490"/>
    </source>
</evidence>
<comment type="function">
    <text evidence="7">An essential GTPase which binds GTP, GDP and possibly (p)ppGpp with moderate affinity, with high nucleotide exchange rates and a fairly low GTP hydrolysis rate. Plays a role in control of the cell cycle, stress response, ribosome biogenesis and in those bacteria that undergo differentiation, in morphogenesis control.</text>
</comment>
<evidence type="ECO:0000259" key="8">
    <source>
        <dbReference type="PROSITE" id="PS51710"/>
    </source>
</evidence>
<evidence type="ECO:0000259" key="9">
    <source>
        <dbReference type="PROSITE" id="PS51883"/>
    </source>
</evidence>
<organism evidence="10 11">
    <name type="scientific">Candidatus Daviesbacteria bacterium GW2011_GWC2_40_12</name>
    <dbReference type="NCBI Taxonomy" id="1618431"/>
    <lineage>
        <taxon>Bacteria</taxon>
        <taxon>Candidatus Daviesiibacteriota</taxon>
    </lineage>
</organism>
<dbReference type="InterPro" id="IPR006169">
    <property type="entry name" value="GTP1_OBG_dom"/>
</dbReference>
<evidence type="ECO:0000256" key="6">
    <source>
        <dbReference type="ARBA" id="ARBA00023134"/>
    </source>
</evidence>
<name>A0A0G0QQJ6_9BACT</name>
<feature type="binding site" evidence="7">
    <location>
        <position position="195"/>
    </location>
    <ligand>
        <name>Mg(2+)</name>
        <dbReference type="ChEBI" id="CHEBI:18420"/>
    </ligand>
</feature>
<dbReference type="GO" id="GO:0042254">
    <property type="term" value="P:ribosome biogenesis"/>
    <property type="evidence" value="ECO:0007669"/>
    <property type="project" value="UniProtKB-UniRule"/>
</dbReference>
<dbReference type="Pfam" id="PF01018">
    <property type="entry name" value="GTP1_OBG"/>
    <property type="match status" value="1"/>
</dbReference>
<dbReference type="SUPFAM" id="SSF52540">
    <property type="entry name" value="P-loop containing nucleoside triphosphate hydrolases"/>
    <property type="match status" value="1"/>
</dbReference>
<dbReference type="GO" id="GO:0005525">
    <property type="term" value="F:GTP binding"/>
    <property type="evidence" value="ECO:0007669"/>
    <property type="project" value="UniProtKB-UniRule"/>
</dbReference>
<keyword evidence="4 7" id="KW-0378">Hydrolase</keyword>
<dbReference type="PANTHER" id="PTHR11702">
    <property type="entry name" value="DEVELOPMENTALLY REGULATED GTP-BINDING PROTEIN-RELATED"/>
    <property type="match status" value="1"/>
</dbReference>
<comment type="subcellular location">
    <subcellularLocation>
        <location evidence="7">Cytoplasm</location>
    </subcellularLocation>
</comment>
<dbReference type="PIRSF" id="PIRSF002401">
    <property type="entry name" value="GTP_bd_Obg/CgtA"/>
    <property type="match status" value="1"/>
</dbReference>
<dbReference type="NCBIfam" id="TIGR02729">
    <property type="entry name" value="Obg_CgtA"/>
    <property type="match status" value="1"/>
</dbReference>
<evidence type="ECO:0000256" key="1">
    <source>
        <dbReference type="ARBA" id="ARBA00007699"/>
    </source>
</evidence>
<reference evidence="10 11" key="1">
    <citation type="journal article" date="2015" name="Nature">
        <title>rRNA introns, odd ribosomes, and small enigmatic genomes across a large radiation of phyla.</title>
        <authorList>
            <person name="Brown C.T."/>
            <person name="Hug L.A."/>
            <person name="Thomas B.C."/>
            <person name="Sharon I."/>
            <person name="Castelle C.J."/>
            <person name="Singh A."/>
            <person name="Wilkins M.J."/>
            <person name="Williams K.H."/>
            <person name="Banfield J.F."/>
        </authorList>
    </citation>
    <scope>NUCLEOTIDE SEQUENCE [LARGE SCALE GENOMIC DNA]</scope>
</reference>
<comment type="caution">
    <text evidence="10">The sequence shown here is derived from an EMBL/GenBank/DDBJ whole genome shotgun (WGS) entry which is preliminary data.</text>
</comment>
<feature type="binding site" evidence="7">
    <location>
        <begin position="168"/>
        <end position="175"/>
    </location>
    <ligand>
        <name>GTP</name>
        <dbReference type="ChEBI" id="CHEBI:37565"/>
    </ligand>
</feature>
<dbReference type="EMBL" id="LBYB01000002">
    <property type="protein sequence ID" value="KKR42423.1"/>
    <property type="molecule type" value="Genomic_DNA"/>
</dbReference>
<dbReference type="Gene3D" id="3.40.50.300">
    <property type="entry name" value="P-loop containing nucleotide triphosphate hydrolases"/>
    <property type="match status" value="1"/>
</dbReference>
<feature type="domain" description="Obg" evidence="9">
    <location>
        <begin position="1"/>
        <end position="161"/>
    </location>
</feature>
<dbReference type="PATRIC" id="fig|1618431.3.peg.396"/>
<dbReference type="Proteomes" id="UP000034881">
    <property type="component" value="Unassembled WGS sequence"/>
</dbReference>
<evidence type="ECO:0000256" key="5">
    <source>
        <dbReference type="ARBA" id="ARBA00022842"/>
    </source>
</evidence>
<dbReference type="GO" id="GO:0003924">
    <property type="term" value="F:GTPase activity"/>
    <property type="evidence" value="ECO:0007669"/>
    <property type="project" value="UniProtKB-UniRule"/>
</dbReference>
<dbReference type="PROSITE" id="PS51710">
    <property type="entry name" value="G_OBG"/>
    <property type="match status" value="1"/>
</dbReference>
<dbReference type="InterPro" id="IPR014100">
    <property type="entry name" value="GTP-bd_Obg/CgtA"/>
</dbReference>
<comment type="similarity">
    <text evidence="1 7">Belongs to the TRAFAC class OBG-HflX-like GTPase superfamily. OBG GTPase family.</text>
</comment>
<feature type="binding site" evidence="7">
    <location>
        <position position="175"/>
    </location>
    <ligand>
        <name>Mg(2+)</name>
        <dbReference type="ChEBI" id="CHEBI:18420"/>
    </ligand>
</feature>
<feature type="binding site" evidence="7">
    <location>
        <begin position="193"/>
        <end position="197"/>
    </location>
    <ligand>
        <name>GTP</name>
        <dbReference type="ChEBI" id="CHEBI:37565"/>
    </ligand>
</feature>
<dbReference type="InterPro" id="IPR031167">
    <property type="entry name" value="G_OBG"/>
</dbReference>
<dbReference type="HAMAP" id="MF_01454">
    <property type="entry name" value="GTPase_Obg"/>
    <property type="match status" value="1"/>
</dbReference>
<dbReference type="AlphaFoldDB" id="A0A0G0QQJ6"/>
<sequence length="315" mass="33812">MLIDEAEIIIKGGHGGAGRVSFRGKRGGGPDGGDGGRGGDVFVKATSDIYALQQFVSKKVCEAGNGEMGGHEMRSGANGKDLILTMPVGTFITPVTNLFITDASGEEVELTKEGQEILLAKGGLGGRGNESFKSPSNTTPRYAQRGLKGQEKKLSLKLKLIADFGLIGLPNAGKSSLLNEITNANAKIGDYPFTTLEPNLGVLNGRVLADIPGLIEGASEGKGLGHKFLKHIEKVKLLLHCISSESDNPLSDYKIIREELKKFNPELLNKKEIILLTKSDLENSKVKNIGMQKVIPISIHDWNSIQDLIEILTEN</sequence>
<dbReference type="FunFam" id="2.70.210.12:FF:000001">
    <property type="entry name" value="GTPase Obg"/>
    <property type="match status" value="1"/>
</dbReference>
<feature type="domain" description="OBG-type G" evidence="8">
    <location>
        <begin position="162"/>
        <end position="315"/>
    </location>
</feature>
<gene>
    <name evidence="7" type="primary">obg</name>
    <name evidence="10" type="ORF">UT77_C0002G0076</name>
</gene>
<keyword evidence="3 7" id="KW-0547">Nucleotide-binding</keyword>
<keyword evidence="2 7" id="KW-0963">Cytoplasm</keyword>
<evidence type="ECO:0000313" key="11">
    <source>
        <dbReference type="Proteomes" id="UP000034881"/>
    </source>
</evidence>
<dbReference type="InterPro" id="IPR036726">
    <property type="entry name" value="GTP1_OBG_dom_sf"/>
</dbReference>
<dbReference type="Pfam" id="PF01926">
    <property type="entry name" value="MMR_HSR1"/>
    <property type="match status" value="1"/>
</dbReference>
<evidence type="ECO:0000256" key="4">
    <source>
        <dbReference type="ARBA" id="ARBA00022801"/>
    </source>
</evidence>
<dbReference type="GO" id="GO:0000287">
    <property type="term" value="F:magnesium ion binding"/>
    <property type="evidence" value="ECO:0007669"/>
    <property type="project" value="InterPro"/>
</dbReference>
<dbReference type="InterPro" id="IPR006073">
    <property type="entry name" value="GTP-bd"/>
</dbReference>
<dbReference type="Gene3D" id="2.70.210.12">
    <property type="entry name" value="GTP1/OBG domain"/>
    <property type="match status" value="1"/>
</dbReference>